<dbReference type="SUPFAM" id="SSF55729">
    <property type="entry name" value="Acyl-CoA N-acyltransferases (Nat)"/>
    <property type="match status" value="1"/>
</dbReference>
<keyword evidence="4 10" id="KW-0808">Transferase</keyword>
<evidence type="ECO:0000256" key="4">
    <source>
        <dbReference type="ARBA" id="ARBA00022679"/>
    </source>
</evidence>
<dbReference type="PANTHER" id="PTHR43072:SF60">
    <property type="entry name" value="L-2,4-DIAMINOBUTYRIC ACID ACETYLTRANSFERASE"/>
    <property type="match status" value="1"/>
</dbReference>
<name>A0ABT9WE52_9BACL</name>
<dbReference type="Proteomes" id="UP001233836">
    <property type="component" value="Unassembled WGS sequence"/>
</dbReference>
<gene>
    <name evidence="10" type="ORF">J2T19_002958</name>
</gene>
<proteinExistence type="predicted"/>
<evidence type="ECO:0000259" key="9">
    <source>
        <dbReference type="PROSITE" id="PS51186"/>
    </source>
</evidence>
<evidence type="ECO:0000256" key="7">
    <source>
        <dbReference type="ARBA" id="ARBA00029660"/>
    </source>
</evidence>
<dbReference type="InterPro" id="IPR000182">
    <property type="entry name" value="GNAT_dom"/>
</dbReference>
<evidence type="ECO:0000256" key="2">
    <source>
        <dbReference type="ARBA" id="ARBA00012888"/>
    </source>
</evidence>
<comment type="catalytic activity">
    <reaction evidence="8">
        <text>kanamycin B + acetyl-CoA = N(6')-acetylkanamycin B + CoA + H(+)</text>
        <dbReference type="Rhea" id="RHEA:16449"/>
        <dbReference type="ChEBI" id="CHEBI:15378"/>
        <dbReference type="ChEBI" id="CHEBI:57287"/>
        <dbReference type="ChEBI" id="CHEBI:57288"/>
        <dbReference type="ChEBI" id="CHEBI:58390"/>
        <dbReference type="ChEBI" id="CHEBI:58549"/>
        <dbReference type="EC" id="2.3.1.82"/>
    </reaction>
</comment>
<dbReference type="InterPro" id="IPR016181">
    <property type="entry name" value="Acyl_CoA_acyltransferase"/>
</dbReference>
<evidence type="ECO:0000256" key="5">
    <source>
        <dbReference type="ARBA" id="ARBA00023251"/>
    </source>
</evidence>
<dbReference type="InterPro" id="IPR024170">
    <property type="entry name" value="Aminoglycoside_N6-AcTrfrase"/>
</dbReference>
<dbReference type="PIRSF" id="PIRSF000452">
    <property type="entry name" value="6-N-acetyltransf"/>
    <property type="match status" value="1"/>
</dbReference>
<dbReference type="NCBIfam" id="NF043067">
    <property type="entry name" value="AAC_6p_group_E"/>
    <property type="match status" value="1"/>
</dbReference>
<dbReference type="Gene3D" id="3.40.630.30">
    <property type="match status" value="1"/>
</dbReference>
<evidence type="ECO:0000313" key="10">
    <source>
        <dbReference type="EMBL" id="MDQ0171496.1"/>
    </source>
</evidence>
<dbReference type="Pfam" id="PF00583">
    <property type="entry name" value="Acetyltransf_1"/>
    <property type="match status" value="1"/>
</dbReference>
<evidence type="ECO:0000256" key="1">
    <source>
        <dbReference type="ARBA" id="ARBA00011738"/>
    </source>
</evidence>
<organism evidence="10 11">
    <name type="scientific">Paenibacillus tundrae</name>
    <dbReference type="NCBI Taxonomy" id="528187"/>
    <lineage>
        <taxon>Bacteria</taxon>
        <taxon>Bacillati</taxon>
        <taxon>Bacillota</taxon>
        <taxon>Bacilli</taxon>
        <taxon>Bacillales</taxon>
        <taxon>Paenibacillaceae</taxon>
        <taxon>Paenibacillus</taxon>
    </lineage>
</organism>
<evidence type="ECO:0000256" key="6">
    <source>
        <dbReference type="ARBA" id="ARBA00023315"/>
    </source>
</evidence>
<accession>A0ABT9WE52</accession>
<feature type="domain" description="N-acetyltransferase" evidence="9">
    <location>
        <begin position="22"/>
        <end position="167"/>
    </location>
</feature>
<keyword evidence="6 10" id="KW-0012">Acyltransferase</keyword>
<dbReference type="CDD" id="cd04301">
    <property type="entry name" value="NAT_SF"/>
    <property type="match status" value="1"/>
</dbReference>
<evidence type="ECO:0000313" key="11">
    <source>
        <dbReference type="Proteomes" id="UP001233836"/>
    </source>
</evidence>
<comment type="subunit">
    <text evidence="1">Homodimer.</text>
</comment>
<dbReference type="PROSITE" id="PS51186">
    <property type="entry name" value="GNAT"/>
    <property type="match status" value="1"/>
</dbReference>
<comment type="caution">
    <text evidence="10">The sequence shown here is derived from an EMBL/GenBank/DDBJ whole genome shotgun (WGS) entry which is preliminary data.</text>
</comment>
<dbReference type="EMBL" id="JAUSTI010000007">
    <property type="protein sequence ID" value="MDQ0171496.1"/>
    <property type="molecule type" value="Genomic_DNA"/>
</dbReference>
<sequence length="167" mass="18875">MIFNKAYIDDGKLIIRKEGAGMEIVQADETTLDEVTQLALKLWPENTWEHLRAGFEDVLQSDKDMLYLAKAQQRYVGFIHLSIRTDYVEGSNSSPVGYVEGIYVEQEYRNQGISKRLVEAGEKWAKSVGCTQIASDTELTNHASQAFHAKIGFTEANRIVAFIKDLK</sequence>
<dbReference type="PANTHER" id="PTHR43072">
    <property type="entry name" value="N-ACETYLTRANSFERASE"/>
    <property type="match status" value="1"/>
</dbReference>
<evidence type="ECO:0000256" key="8">
    <source>
        <dbReference type="ARBA" id="ARBA00048923"/>
    </source>
</evidence>
<evidence type="ECO:0000256" key="3">
    <source>
        <dbReference type="ARBA" id="ARBA00017677"/>
    </source>
</evidence>
<keyword evidence="11" id="KW-1185">Reference proteome</keyword>
<reference evidence="10 11" key="1">
    <citation type="submission" date="2023-07" db="EMBL/GenBank/DDBJ databases">
        <title>Sorghum-associated microbial communities from plants grown in Nebraska, USA.</title>
        <authorList>
            <person name="Schachtman D."/>
        </authorList>
    </citation>
    <scope>NUCLEOTIDE SEQUENCE [LARGE SCALE GENOMIC DNA]</scope>
    <source>
        <strain evidence="10 11">DS1314</strain>
    </source>
</reference>
<keyword evidence="5" id="KW-0046">Antibiotic resistance</keyword>
<dbReference type="GO" id="GO:0047663">
    <property type="term" value="F:aminoglycoside 6'-N-acetyltransferase activity"/>
    <property type="evidence" value="ECO:0007669"/>
    <property type="project" value="UniProtKB-EC"/>
</dbReference>
<dbReference type="EC" id="2.3.1.82" evidence="2"/>
<protein>
    <recommendedName>
        <fullName evidence="3">Aminoglycoside N(6')-acetyltransferase type 1</fullName>
        <ecNumber evidence="2">2.3.1.82</ecNumber>
    </recommendedName>
    <alternativeName>
        <fullName evidence="7">Aminoglycoside resistance protein</fullName>
    </alternativeName>
</protein>